<dbReference type="Gene3D" id="3.30.530.20">
    <property type="match status" value="1"/>
</dbReference>
<keyword evidence="3" id="KW-1185">Reference proteome</keyword>
<dbReference type="Gene3D" id="3.80.10.10">
    <property type="entry name" value="Ribonuclease Inhibitor"/>
    <property type="match status" value="1"/>
</dbReference>
<dbReference type="EMBL" id="BRYB01000240">
    <property type="protein sequence ID" value="GMI26015.1"/>
    <property type="molecule type" value="Genomic_DNA"/>
</dbReference>
<evidence type="ECO:0000256" key="1">
    <source>
        <dbReference type="SAM" id="Phobius"/>
    </source>
</evidence>
<sequence length="890" mass="96371">MTKAGDRLRVTGSFVAIILDAFLCVSAALLDDPGSGAQAQPIFASACFALHGAVLEYLRRGADKDKGRNWLAEDLLAEAPADSYPAWRLPAIFGLMLVKIAAVLLGDALSKKKTGGGDLASVAPVVDGTPPPGMSNGNISEDRSFRDVFGAAGGFVAVSLLCLGALSMWMGWRAETGSQVEVWWVEIVCLYGIAFVSVRYAFHHAVNWRPMVARMVEIKNGTVDPLERWNSLPAIKNIVRAWRENFAIETSGKYSLVLVIVSELIEITTQAYTAHQLAKFLDWRHLVIYGNLILANFVIFGMCLILPERFVSTSAMIGIDGLTDAFYIIFNISFVENPSTYLSIIIPLAKSVEMLDKSLRRQVQERVDDVMRTNAVELRFERSKAEGSFVTDVSLDLLARIAAGDENGRTEVAAPAGFEVLQPQVYDEDAKGSAVTVLGVITIPGVTPGQAFTFSRRYTADTTLQVLAPNHRTFSATSASRSLVSSSRDVCGDHVWKRVLLPDGSATFVEIKRSCKLPAVPVKSGFVREDTTTGIVYEKAESGSATRVTIFVTGGLGGLLSTSMANRVVKRRVHDKISEFHAHFAKGDGNWPDDATSYGFSDGDVKPTEGSEKMLEAVQLKTAQADAELGAAVNGMKQVTTITATRAIRYLRGGVGWFFLLLGLALAGYVNVLARRQRATCEEVFGVCVWDRIEPKLYFKDSIFSDLRDNEIVELPYEVMDAGGEGLQLQLGGNPCADEVDWSGLGVDRLPFRMRGGYDNGGLEQSLKVLKLAHNELDESVFGSLAEANFTNIEELDVSWNRLQGMGGARELEKLKMLDVSGHGETIDAIANVVALGDAFELEAIGETTFAGIFECNIVTAGAMTAEVLEICEAQRGDDACEGGAGGGRV</sequence>
<keyword evidence="1" id="KW-0812">Transmembrane</keyword>
<accession>A0ABQ6MGQ4</accession>
<dbReference type="InterPro" id="IPR023393">
    <property type="entry name" value="START-like_dom_sf"/>
</dbReference>
<evidence type="ECO:0000313" key="2">
    <source>
        <dbReference type="EMBL" id="GMI26015.1"/>
    </source>
</evidence>
<feature type="transmembrane region" description="Helical" evidence="1">
    <location>
        <begin position="655"/>
        <end position="674"/>
    </location>
</feature>
<dbReference type="Proteomes" id="UP001165060">
    <property type="component" value="Unassembled WGS sequence"/>
</dbReference>
<evidence type="ECO:0000313" key="3">
    <source>
        <dbReference type="Proteomes" id="UP001165060"/>
    </source>
</evidence>
<feature type="transmembrane region" description="Helical" evidence="1">
    <location>
        <begin position="12"/>
        <end position="30"/>
    </location>
</feature>
<keyword evidence="1" id="KW-1133">Transmembrane helix</keyword>
<dbReference type="InterPro" id="IPR032675">
    <property type="entry name" value="LRR_dom_sf"/>
</dbReference>
<feature type="transmembrane region" description="Helical" evidence="1">
    <location>
        <begin position="148"/>
        <end position="170"/>
    </location>
</feature>
<proteinExistence type="predicted"/>
<keyword evidence="1" id="KW-0472">Membrane</keyword>
<comment type="caution">
    <text evidence="2">The sequence shown here is derived from an EMBL/GenBank/DDBJ whole genome shotgun (WGS) entry which is preliminary data.</text>
</comment>
<feature type="transmembrane region" description="Helical" evidence="1">
    <location>
        <begin position="286"/>
        <end position="307"/>
    </location>
</feature>
<name>A0ABQ6MGQ4_9STRA</name>
<gene>
    <name evidence="2" type="ORF">TeGR_g5183</name>
</gene>
<reference evidence="2 3" key="1">
    <citation type="journal article" date="2023" name="Commun. Biol.">
        <title>Genome analysis of Parmales, the sister group of diatoms, reveals the evolutionary specialization of diatoms from phago-mixotrophs to photoautotrophs.</title>
        <authorList>
            <person name="Ban H."/>
            <person name="Sato S."/>
            <person name="Yoshikawa S."/>
            <person name="Yamada K."/>
            <person name="Nakamura Y."/>
            <person name="Ichinomiya M."/>
            <person name="Sato N."/>
            <person name="Blanc-Mathieu R."/>
            <person name="Endo H."/>
            <person name="Kuwata A."/>
            <person name="Ogata H."/>
        </authorList>
    </citation>
    <scope>NUCLEOTIDE SEQUENCE [LARGE SCALE GENOMIC DNA]</scope>
</reference>
<feature type="transmembrane region" description="Helical" evidence="1">
    <location>
        <begin position="182"/>
        <end position="202"/>
    </location>
</feature>
<organism evidence="2 3">
    <name type="scientific">Tetraparma gracilis</name>
    <dbReference type="NCBI Taxonomy" id="2962635"/>
    <lineage>
        <taxon>Eukaryota</taxon>
        <taxon>Sar</taxon>
        <taxon>Stramenopiles</taxon>
        <taxon>Ochrophyta</taxon>
        <taxon>Bolidophyceae</taxon>
        <taxon>Parmales</taxon>
        <taxon>Triparmaceae</taxon>
        <taxon>Tetraparma</taxon>
    </lineage>
</organism>
<dbReference type="SUPFAM" id="SSF52047">
    <property type="entry name" value="RNI-like"/>
    <property type="match status" value="1"/>
</dbReference>
<dbReference type="SUPFAM" id="SSF55961">
    <property type="entry name" value="Bet v1-like"/>
    <property type="match status" value="1"/>
</dbReference>
<protein>
    <submittedName>
        <fullName evidence="2">Uncharacterized protein</fullName>
    </submittedName>
</protein>